<evidence type="ECO:0000313" key="1">
    <source>
        <dbReference type="EMBL" id="GAG38484.1"/>
    </source>
</evidence>
<evidence type="ECO:0008006" key="2">
    <source>
        <dbReference type="Google" id="ProtNLM"/>
    </source>
</evidence>
<sequence length="217" mass="24502">MGLSPSGTPNCRNPLVLRRRIVGTLNRSNARLSRRRFLRSAAAASLSLGGLVARGKAARSNGAEPFFKTRGVVLVPSDMTTWDWPEQAKRAGLSTIGTHVFPHQVAEFVRTDEGRRFLERCRTRGIEVEHELHSIGDLLPRKLFERDATMFRMNESGDRVADWNLCVHSKAAVEMVCENAQKYARLLRPTTGRYFYWIDDGRPMCHCPKCRGLSDSD</sequence>
<reference evidence="1" key="1">
    <citation type="journal article" date="2014" name="Front. Microbiol.">
        <title>High frequency of phylogenetically diverse reductive dehalogenase-homologous genes in deep subseafloor sedimentary metagenomes.</title>
        <authorList>
            <person name="Kawai M."/>
            <person name="Futagami T."/>
            <person name="Toyoda A."/>
            <person name="Takaki Y."/>
            <person name="Nishi S."/>
            <person name="Hori S."/>
            <person name="Arai W."/>
            <person name="Tsubouchi T."/>
            <person name="Morono Y."/>
            <person name="Uchiyama I."/>
            <person name="Ito T."/>
            <person name="Fujiyama A."/>
            <person name="Inagaki F."/>
            <person name="Takami H."/>
        </authorList>
    </citation>
    <scope>NUCLEOTIDE SEQUENCE</scope>
    <source>
        <strain evidence="1">Expedition CK06-06</strain>
    </source>
</reference>
<dbReference type="AlphaFoldDB" id="X0X5L7"/>
<gene>
    <name evidence="1" type="ORF">S01H1_72839</name>
</gene>
<organism evidence="1">
    <name type="scientific">marine sediment metagenome</name>
    <dbReference type="NCBI Taxonomy" id="412755"/>
    <lineage>
        <taxon>unclassified sequences</taxon>
        <taxon>metagenomes</taxon>
        <taxon>ecological metagenomes</taxon>
    </lineage>
</organism>
<proteinExistence type="predicted"/>
<comment type="caution">
    <text evidence="1">The sequence shown here is derived from an EMBL/GenBank/DDBJ whole genome shotgun (WGS) entry which is preliminary data.</text>
</comment>
<protein>
    <recommendedName>
        <fullName evidence="2">DUF4838 domain-containing protein</fullName>
    </recommendedName>
</protein>
<dbReference type="PROSITE" id="PS51318">
    <property type="entry name" value="TAT"/>
    <property type="match status" value="1"/>
</dbReference>
<dbReference type="InterPro" id="IPR006311">
    <property type="entry name" value="TAT_signal"/>
</dbReference>
<dbReference type="EMBL" id="BARS01048622">
    <property type="protein sequence ID" value="GAG38484.1"/>
    <property type="molecule type" value="Genomic_DNA"/>
</dbReference>
<accession>X0X5L7</accession>
<feature type="non-terminal residue" evidence="1">
    <location>
        <position position="217"/>
    </location>
</feature>
<name>X0X5L7_9ZZZZ</name>